<evidence type="ECO:0000313" key="7">
    <source>
        <dbReference type="EMBL" id="KAF4675476.1"/>
    </source>
</evidence>
<feature type="repeat" description="WD" evidence="4">
    <location>
        <begin position="108"/>
        <end position="140"/>
    </location>
</feature>
<dbReference type="InterPro" id="IPR036322">
    <property type="entry name" value="WD40_repeat_dom_sf"/>
</dbReference>
<dbReference type="GO" id="GO:0031932">
    <property type="term" value="C:TORC2 complex"/>
    <property type="evidence" value="ECO:0007669"/>
    <property type="project" value="InterPro"/>
</dbReference>
<protein>
    <submittedName>
        <fullName evidence="7">Target of rapamycin complex subunit lst8</fullName>
    </submittedName>
</protein>
<dbReference type="PANTHER" id="PTHR19842">
    <property type="entry name" value="G BETA-LIKE PROTEIN GBL"/>
    <property type="match status" value="1"/>
</dbReference>
<dbReference type="GO" id="GO:0031931">
    <property type="term" value="C:TORC1 complex"/>
    <property type="evidence" value="ECO:0007669"/>
    <property type="project" value="InterPro"/>
</dbReference>
<evidence type="ECO:0000256" key="3">
    <source>
        <dbReference type="ARBA" id="ARBA00022737"/>
    </source>
</evidence>
<evidence type="ECO:0000256" key="2">
    <source>
        <dbReference type="ARBA" id="ARBA00022574"/>
    </source>
</evidence>
<dbReference type="EMBL" id="JABANN010000014">
    <property type="protein sequence ID" value="KAF4675476.1"/>
    <property type="molecule type" value="Genomic_DNA"/>
</dbReference>
<keyword evidence="2 4" id="KW-0853">WD repeat</keyword>
<dbReference type="Pfam" id="PF00400">
    <property type="entry name" value="WD40"/>
    <property type="match status" value="4"/>
</dbReference>
<name>A0A7J6MVL5_PEROL</name>
<organism evidence="7 9">
    <name type="scientific">Perkinsus olseni</name>
    <name type="common">Perkinsus atlanticus</name>
    <dbReference type="NCBI Taxonomy" id="32597"/>
    <lineage>
        <taxon>Eukaryota</taxon>
        <taxon>Sar</taxon>
        <taxon>Alveolata</taxon>
        <taxon>Perkinsozoa</taxon>
        <taxon>Perkinsea</taxon>
        <taxon>Perkinsida</taxon>
        <taxon>Perkinsidae</taxon>
        <taxon>Perkinsus</taxon>
    </lineage>
</organism>
<keyword evidence="3" id="KW-0677">Repeat</keyword>
<dbReference type="EMBL" id="JABAHT010000029">
    <property type="protein sequence ID" value="KAF4669024.1"/>
    <property type="molecule type" value="Genomic_DNA"/>
</dbReference>
<dbReference type="PROSITE" id="PS50082">
    <property type="entry name" value="WD_REPEATS_2"/>
    <property type="match status" value="3"/>
</dbReference>
<dbReference type="InterPro" id="IPR037588">
    <property type="entry name" value="MLST8"/>
</dbReference>
<gene>
    <name evidence="7" type="primary">MLST8</name>
    <name evidence="7" type="ORF">FOL46_001415</name>
    <name evidence="6" type="ORF">FOZ61_005160</name>
</gene>
<dbReference type="PROSITE" id="PS50294">
    <property type="entry name" value="WD_REPEATS_REGION"/>
    <property type="match status" value="3"/>
</dbReference>
<feature type="repeat" description="WD" evidence="4">
    <location>
        <begin position="327"/>
        <end position="360"/>
    </location>
</feature>
<accession>A0A7J6MVL5</accession>
<dbReference type="InterPro" id="IPR020472">
    <property type="entry name" value="WD40_PAC1"/>
</dbReference>
<evidence type="ECO:0000313" key="9">
    <source>
        <dbReference type="Proteomes" id="UP000572268"/>
    </source>
</evidence>
<feature type="region of interest" description="Disordered" evidence="5">
    <location>
        <begin position="441"/>
        <end position="474"/>
    </location>
</feature>
<dbReference type="SMART" id="SM00320">
    <property type="entry name" value="WD40"/>
    <property type="match status" value="5"/>
</dbReference>
<dbReference type="Proteomes" id="UP000570595">
    <property type="component" value="Unassembled WGS sequence"/>
</dbReference>
<evidence type="ECO:0000256" key="1">
    <source>
        <dbReference type="ARBA" id="ARBA00009890"/>
    </source>
</evidence>
<comment type="similarity">
    <text evidence="1">Belongs to the WD repeat LST8 family.</text>
</comment>
<feature type="compositionally biased region" description="Low complexity" evidence="5">
    <location>
        <begin position="270"/>
        <end position="290"/>
    </location>
</feature>
<feature type="repeat" description="WD" evidence="4">
    <location>
        <begin position="372"/>
        <end position="413"/>
    </location>
</feature>
<dbReference type="PANTHER" id="PTHR19842:SF0">
    <property type="entry name" value="TARGET OF RAPAMYCIN COMPLEX SUBUNIT LST8"/>
    <property type="match status" value="1"/>
</dbReference>
<dbReference type="InterPro" id="IPR015943">
    <property type="entry name" value="WD40/YVTN_repeat-like_dom_sf"/>
</dbReference>
<dbReference type="Proteomes" id="UP000572268">
    <property type="component" value="Unassembled WGS sequence"/>
</dbReference>
<dbReference type="SUPFAM" id="SSF50978">
    <property type="entry name" value="WD40 repeat-like"/>
    <property type="match status" value="1"/>
</dbReference>
<reference evidence="8 9" key="1">
    <citation type="submission" date="2020-04" db="EMBL/GenBank/DDBJ databases">
        <title>Perkinsus olseni comparative genomics.</title>
        <authorList>
            <person name="Bogema D.R."/>
        </authorList>
    </citation>
    <scope>NUCLEOTIDE SEQUENCE [LARGE SCALE GENOMIC DNA]</scope>
    <source>
        <strain evidence="6">ATCC PRA-179</strain>
        <strain evidence="7">ATCC PRA-31</strain>
    </source>
</reference>
<dbReference type="Gene3D" id="2.130.10.10">
    <property type="entry name" value="YVTN repeat-like/Quinoprotein amine dehydrogenase"/>
    <property type="match status" value="2"/>
</dbReference>
<dbReference type="OrthoDB" id="400at2759"/>
<feature type="compositionally biased region" description="Polar residues" evidence="5">
    <location>
        <begin position="291"/>
        <end position="301"/>
    </location>
</feature>
<dbReference type="GO" id="GO:0031929">
    <property type="term" value="P:TOR signaling"/>
    <property type="evidence" value="ECO:0007669"/>
    <property type="project" value="InterPro"/>
</dbReference>
<evidence type="ECO:0000313" key="8">
    <source>
        <dbReference type="Proteomes" id="UP000570595"/>
    </source>
</evidence>
<evidence type="ECO:0000313" key="6">
    <source>
        <dbReference type="EMBL" id="KAF4669024.1"/>
    </source>
</evidence>
<proteinExistence type="inferred from homology"/>
<feature type="region of interest" description="Disordered" evidence="5">
    <location>
        <begin position="270"/>
        <end position="303"/>
    </location>
</feature>
<sequence>MSSLGISGISYSGGAGSIILAAGYSEDIKFYDTVTGEMIKTIGGPGSRVPGVEGVGLPAGGAQYGNVIDGHVNCLELTPDDRFVAAAGNPWVRIFDCEYTTAPYSSYEGGHRDNVTSVSFEEDAKWFVTSSEDGTAKVWDRRAPVDDEKSFQMCFKNQQPDGSGGAIHCSVLHPNQAEVLCGDASGQVAVWDLTANRAWTEVPDSEGSPIKSIAVAPTYADPSSDDVTVVAANHKGFCFSWRVSGDQHDTTPPQTPEVYARNGLENDAAPSALKSASSSSSDESNDQQSQPNHGGPQTTPSIERFSEFGDSFTEDAESSSWVPLNVLDAHDAYVLKIRFAPGPARLLATCSSDGTAQIWQSHSDGFSRQCGFNGHPRWVWDCAFGADRRSFYTACSDGVVRLWDLSNTGQQQSRGGVDRPLREYRAPKARPMGVTSIALIEGHSQSPIPSRPGWLDLPQGSDFGKTLQELDDED</sequence>
<dbReference type="InterPro" id="IPR001680">
    <property type="entry name" value="WD40_rpt"/>
</dbReference>
<evidence type="ECO:0000256" key="4">
    <source>
        <dbReference type="PROSITE-ProRule" id="PRU00221"/>
    </source>
</evidence>
<dbReference type="GO" id="GO:0032956">
    <property type="term" value="P:regulation of actin cytoskeleton organization"/>
    <property type="evidence" value="ECO:0007669"/>
    <property type="project" value="TreeGrafter"/>
</dbReference>
<dbReference type="PRINTS" id="PR00320">
    <property type="entry name" value="GPROTEINBRPT"/>
</dbReference>
<dbReference type="AlphaFoldDB" id="A0A7J6MVL5"/>
<comment type="caution">
    <text evidence="7">The sequence shown here is derived from an EMBL/GenBank/DDBJ whole genome shotgun (WGS) entry which is preliminary data.</text>
</comment>
<evidence type="ECO:0000256" key="5">
    <source>
        <dbReference type="SAM" id="MobiDB-lite"/>
    </source>
</evidence>